<dbReference type="Gene3D" id="3.40.50.720">
    <property type="entry name" value="NAD(P)-binding Rossmann-like Domain"/>
    <property type="match status" value="1"/>
</dbReference>
<dbReference type="PANTHER" id="PTHR43157">
    <property type="entry name" value="PHOSPHATIDYLINOSITOL-GLYCAN BIOSYNTHESIS CLASS F PROTEIN-RELATED"/>
    <property type="match status" value="1"/>
</dbReference>
<feature type="compositionally biased region" description="Polar residues" evidence="2">
    <location>
        <begin position="713"/>
        <end position="728"/>
    </location>
</feature>
<dbReference type="WBParaSite" id="SPAL_0000055300.1">
    <property type="protein sequence ID" value="SPAL_0000055300.1"/>
    <property type="gene ID" value="SPAL_0000055300"/>
</dbReference>
<protein>
    <submittedName>
        <fullName evidence="4">NAD(P)-binding protein</fullName>
    </submittedName>
</protein>
<sequence length="1072" mass="123457">MWRMKKVINSDRNACKYYTTEIPKFTLDMELELKGKVIVITGASSGIGLALTEILYKRNATIIMIIRNVEKAMKCTKHIRKKYPTSEGKLFIFKCDLSCYGNIIRVVFQILKGCKKIDLLINNAGIGALKERKVIGKEGSELVMASNYFGHFLLTINLLPLLRKSKGKVISITSFAFKMYELDEDFCQREEKYNGWKAYSNSKACQIIMTKKLSQIIPSSECSFIAVSPGIVNTPISETFSNKLMGRSLNFLLAPIKNFVCRKFLLTPEKACEQIISLAFLASEKIFHGAYVSQNRLIETNFNTKLENKIWLGTFYELSMNTEIETKRILRGPMANEESLVFIKKHPEIYLAYLKLEDLNLWERNVILPNEEELYIWLCEKVAEIYNIPINDKNGYNGYIGGSLGLTSIKAIFDSDTVKRQDILRSNVYSDECERLINNDSSLFEEGRLNIFVYENFIEVNKFKDKDDESYSMETTSDIVIKLNGKHDTLSKNINTSIGLINDEIKTNIQSSNIKLNSNIYTTLTEFDLKNDVETNESREENKCENFILNSSNDSNNKTLFNNKNITVEKSFKKKDSFIRRLLRTKKEIKKEDDVLCDDNIGYDVVKSADDYMCDIIPNCDEKILWSQSINENRDVISLDSSSNSGYTISNNQESFKNKLLKENGIKNSGNTKSIADNNKFDKRERGRNLFNNVKKNSSSLKTAKEKLKRYDSSQISSTKQSNLSINPSDKKKKRINSGQHIHGVYTEDCFDKYFLINYKNKVFDFIESAIETITLEDIADFVNMEKILRINGFKYNFSSLSENNDYADRKSGSIPLMVFKNCYGIKEIANNLDEKLNDINITENNCFEGTETRSTSALKQELIVFLNSDDEEGLIFGPCEPIPPIGVEYEYENNSSGSCYVTKAELEDTIYKVKYDMKLLLTYKVISRVSLDKNLHSDEYAFNNNINDDDNHQHMNTNSQNEKGKIIPFHDGKCKNGDSFSNEYEDIDKKECINSKTEDSEAMIKKKNIKNENKTEDVEVKKYNFTKDIKDNERKRKKRISFKDNILRKSKFIAAFYNFDKKKDDVGKEMY</sequence>
<feature type="region of interest" description="Disordered" evidence="2">
    <location>
        <begin position="699"/>
        <end position="736"/>
    </location>
</feature>
<dbReference type="InterPro" id="IPR036291">
    <property type="entry name" value="NAD(P)-bd_dom_sf"/>
</dbReference>
<dbReference type="STRING" id="174720.A0A0N5B3A1"/>
<name>A0A0N5B3A1_STREA</name>
<dbReference type="InterPro" id="IPR002347">
    <property type="entry name" value="SDR_fam"/>
</dbReference>
<organism evidence="3 4">
    <name type="scientific">Strongyloides papillosus</name>
    <name type="common">Intestinal threadworm</name>
    <dbReference type="NCBI Taxonomy" id="174720"/>
    <lineage>
        <taxon>Eukaryota</taxon>
        <taxon>Metazoa</taxon>
        <taxon>Ecdysozoa</taxon>
        <taxon>Nematoda</taxon>
        <taxon>Chromadorea</taxon>
        <taxon>Rhabditida</taxon>
        <taxon>Tylenchina</taxon>
        <taxon>Panagrolaimomorpha</taxon>
        <taxon>Strongyloidoidea</taxon>
        <taxon>Strongyloididae</taxon>
        <taxon>Strongyloides</taxon>
    </lineage>
</organism>
<keyword evidence="1" id="KW-0560">Oxidoreductase</keyword>
<proteinExistence type="predicted"/>
<evidence type="ECO:0000256" key="1">
    <source>
        <dbReference type="ARBA" id="ARBA00023002"/>
    </source>
</evidence>
<dbReference type="PRINTS" id="PR00080">
    <property type="entry name" value="SDRFAMILY"/>
</dbReference>
<evidence type="ECO:0000256" key="2">
    <source>
        <dbReference type="SAM" id="MobiDB-lite"/>
    </source>
</evidence>
<dbReference type="AlphaFoldDB" id="A0A0N5B3A1"/>
<dbReference type="GO" id="GO:0016491">
    <property type="term" value="F:oxidoreductase activity"/>
    <property type="evidence" value="ECO:0007669"/>
    <property type="project" value="UniProtKB-KW"/>
</dbReference>
<feature type="compositionally biased region" description="Basic and acidic residues" evidence="2">
    <location>
        <begin position="703"/>
        <end position="712"/>
    </location>
</feature>
<dbReference type="Proteomes" id="UP000046392">
    <property type="component" value="Unplaced"/>
</dbReference>
<dbReference type="PANTHER" id="PTHR43157:SF31">
    <property type="entry name" value="PHOSPHATIDYLINOSITOL-GLYCAN BIOSYNTHESIS CLASS F PROTEIN"/>
    <property type="match status" value="1"/>
</dbReference>
<dbReference type="PRINTS" id="PR00081">
    <property type="entry name" value="GDHRDH"/>
</dbReference>
<evidence type="ECO:0000313" key="3">
    <source>
        <dbReference type="Proteomes" id="UP000046392"/>
    </source>
</evidence>
<dbReference type="SUPFAM" id="SSF51735">
    <property type="entry name" value="NAD(P)-binding Rossmann-fold domains"/>
    <property type="match status" value="1"/>
</dbReference>
<accession>A0A0N5B3A1</accession>
<keyword evidence="3" id="KW-1185">Reference proteome</keyword>
<evidence type="ECO:0000313" key="4">
    <source>
        <dbReference type="WBParaSite" id="SPAL_0000055300.1"/>
    </source>
</evidence>
<reference evidence="4" key="1">
    <citation type="submission" date="2017-02" db="UniProtKB">
        <authorList>
            <consortium name="WormBaseParasite"/>
        </authorList>
    </citation>
    <scope>IDENTIFICATION</scope>
</reference>
<dbReference type="Pfam" id="PF00106">
    <property type="entry name" value="adh_short"/>
    <property type="match status" value="1"/>
</dbReference>